<accession>A0AC35FSW4</accession>
<dbReference type="Proteomes" id="UP000887580">
    <property type="component" value="Unplaced"/>
</dbReference>
<evidence type="ECO:0000313" key="2">
    <source>
        <dbReference type="WBParaSite" id="PS1159_v2.g20085.t1"/>
    </source>
</evidence>
<sequence>MSGLNEFASPRFPRKYPSNIDCVRVIFAPASYDIVLTFKNVFQIETSYEKTVFSEEVGISTNCPNDYLEVRDGRYSFSPLIGQFCGMKSPGTEIRAKSGFMWLHFHSDGLLEYRGFMAEYEFLRGPIFGNGFNRAIDCHNSFTMPLDGIIEMSEMQKFYENHRNSTGPLECVWEIHVPRWLSISIFIEEFSLSRPNQCSENLLELYAGLTAHSPMKRYCGITANHAYANQPTVFIRVFGSNSKNIFTTKFRILFSTYVPLKNCSNHSLFSCGDDICIPQELVCSGHKNCLYGRDEINCDNINVIDNGLTSGWITLILSIAIIFIVVIILFIWYKPWKIPEEKVDAYLKELCTEPPPGLNQTSRQRAASQRVNSVINVFQFSGESSPTLSGTYPINDFNNHQQQQQPPRRKLNHQSSEGNGECLPHSLYRRRPTDEIIPLRSIIKNRRLHSLQISSLPRLRSPSTETVIEVAEIDESPTDLQTAETSFSIPIISKQIL</sequence>
<proteinExistence type="predicted"/>
<evidence type="ECO:0000313" key="1">
    <source>
        <dbReference type="Proteomes" id="UP000887580"/>
    </source>
</evidence>
<protein>
    <submittedName>
        <fullName evidence="2">CUB domain-containing protein</fullName>
    </submittedName>
</protein>
<reference evidence="2" key="1">
    <citation type="submission" date="2022-11" db="UniProtKB">
        <authorList>
            <consortium name="WormBaseParasite"/>
        </authorList>
    </citation>
    <scope>IDENTIFICATION</scope>
</reference>
<organism evidence="1 2">
    <name type="scientific">Panagrolaimus sp. PS1159</name>
    <dbReference type="NCBI Taxonomy" id="55785"/>
    <lineage>
        <taxon>Eukaryota</taxon>
        <taxon>Metazoa</taxon>
        <taxon>Ecdysozoa</taxon>
        <taxon>Nematoda</taxon>
        <taxon>Chromadorea</taxon>
        <taxon>Rhabditida</taxon>
        <taxon>Tylenchina</taxon>
        <taxon>Panagrolaimomorpha</taxon>
        <taxon>Panagrolaimoidea</taxon>
        <taxon>Panagrolaimidae</taxon>
        <taxon>Panagrolaimus</taxon>
    </lineage>
</organism>
<name>A0AC35FSW4_9BILA</name>
<dbReference type="WBParaSite" id="PS1159_v2.g20085.t1">
    <property type="protein sequence ID" value="PS1159_v2.g20085.t1"/>
    <property type="gene ID" value="PS1159_v2.g20085"/>
</dbReference>